<keyword evidence="7" id="KW-1185">Reference proteome</keyword>
<evidence type="ECO:0000256" key="1">
    <source>
        <dbReference type="ARBA" id="ARBA00005417"/>
    </source>
</evidence>
<dbReference type="EMBL" id="JBHUIW010000009">
    <property type="protein sequence ID" value="MFD2182518.1"/>
    <property type="molecule type" value="Genomic_DNA"/>
</dbReference>
<sequence length="270" mass="29723">MKDPTPATTRLHGVSVAIENVTKTYELRDGSDLLALDRVGLSIAPGAFVAIVGPSGCGKSTLLSLVAGLARCSTGRILIDGEEVKRPHAKVGVVFQTDLLLYWRTVMDNILLPVEIKGWRKQDYRPKAERLLEQVGLGGFAEKYPSELSGGMRQRTAICRALVQEPGLLLMDEPFGALDALTREQMITDLQAMWLSVGSTVLFITHSIEEAVFLADRVLVMSPRPGRVDLDLTVAIERPRSWRSRTDPVFIDHMSRIRGIFEARGVLTTG</sequence>
<accession>A0ABW5AHZ6</accession>
<keyword evidence="3" id="KW-0547">Nucleotide-binding</keyword>
<dbReference type="PANTHER" id="PTHR42788:SF13">
    <property type="entry name" value="ALIPHATIC SULFONATES IMPORT ATP-BINDING PROTEIN SSUB"/>
    <property type="match status" value="1"/>
</dbReference>
<gene>
    <name evidence="6" type="ORF">ACFSOX_10160</name>
</gene>
<dbReference type="PANTHER" id="PTHR42788">
    <property type="entry name" value="TAURINE IMPORT ATP-BINDING PROTEIN-RELATED"/>
    <property type="match status" value="1"/>
</dbReference>
<evidence type="ECO:0000256" key="4">
    <source>
        <dbReference type="ARBA" id="ARBA00022840"/>
    </source>
</evidence>
<proteinExistence type="inferred from homology"/>
<evidence type="ECO:0000313" key="7">
    <source>
        <dbReference type="Proteomes" id="UP001597314"/>
    </source>
</evidence>
<dbReference type="Proteomes" id="UP001597314">
    <property type="component" value="Unassembled WGS sequence"/>
</dbReference>
<dbReference type="SUPFAM" id="SSF52540">
    <property type="entry name" value="P-loop containing nucleoside triphosphate hydrolases"/>
    <property type="match status" value="1"/>
</dbReference>
<dbReference type="InterPro" id="IPR003593">
    <property type="entry name" value="AAA+_ATPase"/>
</dbReference>
<comment type="caution">
    <text evidence="6">The sequence shown here is derived from an EMBL/GenBank/DDBJ whole genome shotgun (WGS) entry which is preliminary data.</text>
</comment>
<protein>
    <submittedName>
        <fullName evidence="6">ABC transporter ATP-binding protein</fullName>
    </submittedName>
</protein>
<organism evidence="6 7">
    <name type="scientific">Rhodoplanes azumiensis</name>
    <dbReference type="NCBI Taxonomy" id="1897628"/>
    <lineage>
        <taxon>Bacteria</taxon>
        <taxon>Pseudomonadati</taxon>
        <taxon>Pseudomonadota</taxon>
        <taxon>Alphaproteobacteria</taxon>
        <taxon>Hyphomicrobiales</taxon>
        <taxon>Nitrobacteraceae</taxon>
        <taxon>Rhodoplanes</taxon>
    </lineage>
</organism>
<dbReference type="InterPro" id="IPR050166">
    <property type="entry name" value="ABC_transporter_ATP-bind"/>
</dbReference>
<reference evidence="7" key="1">
    <citation type="journal article" date="2019" name="Int. J. Syst. Evol. Microbiol.">
        <title>The Global Catalogue of Microorganisms (GCM) 10K type strain sequencing project: providing services to taxonomists for standard genome sequencing and annotation.</title>
        <authorList>
            <consortium name="The Broad Institute Genomics Platform"/>
            <consortium name="The Broad Institute Genome Sequencing Center for Infectious Disease"/>
            <person name="Wu L."/>
            <person name="Ma J."/>
        </authorList>
    </citation>
    <scope>NUCLEOTIDE SEQUENCE [LARGE SCALE GENOMIC DNA]</scope>
    <source>
        <strain evidence="7">CGMCC 1.6774</strain>
    </source>
</reference>
<keyword evidence="4 6" id="KW-0067">ATP-binding</keyword>
<evidence type="ECO:0000256" key="2">
    <source>
        <dbReference type="ARBA" id="ARBA00022448"/>
    </source>
</evidence>
<dbReference type="RefSeq" id="WP_378477694.1">
    <property type="nucleotide sequence ID" value="NZ_JBHUIW010000009.1"/>
</dbReference>
<dbReference type="Pfam" id="PF00005">
    <property type="entry name" value="ABC_tran"/>
    <property type="match status" value="1"/>
</dbReference>
<dbReference type="PROSITE" id="PS50893">
    <property type="entry name" value="ABC_TRANSPORTER_2"/>
    <property type="match status" value="1"/>
</dbReference>
<name>A0ABW5AHZ6_9BRAD</name>
<dbReference type="InterPro" id="IPR027417">
    <property type="entry name" value="P-loop_NTPase"/>
</dbReference>
<dbReference type="SMART" id="SM00382">
    <property type="entry name" value="AAA"/>
    <property type="match status" value="1"/>
</dbReference>
<evidence type="ECO:0000259" key="5">
    <source>
        <dbReference type="PROSITE" id="PS50893"/>
    </source>
</evidence>
<evidence type="ECO:0000313" key="6">
    <source>
        <dbReference type="EMBL" id="MFD2182518.1"/>
    </source>
</evidence>
<evidence type="ECO:0000256" key="3">
    <source>
        <dbReference type="ARBA" id="ARBA00022741"/>
    </source>
</evidence>
<keyword evidence="2" id="KW-0813">Transport</keyword>
<feature type="domain" description="ABC transporter" evidence="5">
    <location>
        <begin position="16"/>
        <end position="248"/>
    </location>
</feature>
<dbReference type="CDD" id="cd03293">
    <property type="entry name" value="ABC_NrtD_SsuB_transporters"/>
    <property type="match status" value="1"/>
</dbReference>
<dbReference type="GO" id="GO:0005524">
    <property type="term" value="F:ATP binding"/>
    <property type="evidence" value="ECO:0007669"/>
    <property type="project" value="UniProtKB-KW"/>
</dbReference>
<comment type="similarity">
    <text evidence="1">Belongs to the ABC transporter superfamily.</text>
</comment>
<dbReference type="Gene3D" id="3.40.50.300">
    <property type="entry name" value="P-loop containing nucleotide triphosphate hydrolases"/>
    <property type="match status" value="1"/>
</dbReference>
<dbReference type="InterPro" id="IPR003439">
    <property type="entry name" value="ABC_transporter-like_ATP-bd"/>
</dbReference>